<accession>A0ABW8D579</accession>
<protein>
    <submittedName>
        <fullName evidence="1">Uncharacterized protein</fullName>
    </submittedName>
</protein>
<sequence>MFSEKKKDKQILDAIIKSDSMNVVGRGTLTLDPQEIVSSPKFQELLKSTSKEINKASKQ</sequence>
<keyword evidence="2" id="KW-1185">Reference proteome</keyword>
<organism evidence="1 2">
    <name type="scientific">Legionella lytica</name>
    <dbReference type="NCBI Taxonomy" id="96232"/>
    <lineage>
        <taxon>Bacteria</taxon>
        <taxon>Pseudomonadati</taxon>
        <taxon>Pseudomonadota</taxon>
        <taxon>Gammaproteobacteria</taxon>
        <taxon>Legionellales</taxon>
        <taxon>Legionellaceae</taxon>
        <taxon>Legionella</taxon>
    </lineage>
</organism>
<proteinExistence type="predicted"/>
<comment type="caution">
    <text evidence="1">The sequence shown here is derived from an EMBL/GenBank/DDBJ whole genome shotgun (WGS) entry which is preliminary data.</text>
</comment>
<dbReference type="Proteomes" id="UP001615550">
    <property type="component" value="Unassembled WGS sequence"/>
</dbReference>
<name>A0ABW8D579_9GAMM</name>
<reference evidence="1 2" key="1">
    <citation type="submission" date="2024-08" db="EMBL/GenBank/DDBJ databases">
        <title>Draft Genome Sequence of Legionella lytica strain DSB2004, Isolated From a Fire Sprinkler System.</title>
        <authorList>
            <person name="Everhart A.D."/>
            <person name="Kidane D.T."/>
            <person name="Farone A.L."/>
            <person name="Farone M.B."/>
        </authorList>
    </citation>
    <scope>NUCLEOTIDE SEQUENCE [LARGE SCALE GENOMIC DNA]</scope>
    <source>
        <strain evidence="1 2">DSB2004</strain>
    </source>
</reference>
<gene>
    <name evidence="1" type="ORF">ACD661_04665</name>
</gene>
<evidence type="ECO:0000313" key="1">
    <source>
        <dbReference type="EMBL" id="MFJ1267852.1"/>
    </source>
</evidence>
<evidence type="ECO:0000313" key="2">
    <source>
        <dbReference type="Proteomes" id="UP001615550"/>
    </source>
</evidence>
<dbReference type="EMBL" id="JBGORX010000001">
    <property type="protein sequence ID" value="MFJ1267852.1"/>
    <property type="molecule type" value="Genomic_DNA"/>
</dbReference>
<dbReference type="RefSeq" id="WP_400186687.1">
    <property type="nucleotide sequence ID" value="NZ_JBGORX010000001.1"/>
</dbReference>